<dbReference type="EMBL" id="CP000153">
    <property type="protein sequence ID" value="ABB43316.1"/>
    <property type="molecule type" value="Genomic_DNA"/>
</dbReference>
<dbReference type="PANTHER" id="PTHR42709">
    <property type="entry name" value="ALKALINE PHOSPHATASE LIKE PROTEIN"/>
    <property type="match status" value="1"/>
</dbReference>
<organism evidence="2 3">
    <name type="scientific">Sulfurimonas denitrificans (strain ATCC 33889 / DSM 1251)</name>
    <name type="common">Thiomicrospira denitrificans (strain ATCC 33889 / DSM 1251)</name>
    <dbReference type="NCBI Taxonomy" id="326298"/>
    <lineage>
        <taxon>Bacteria</taxon>
        <taxon>Pseudomonadati</taxon>
        <taxon>Campylobacterota</taxon>
        <taxon>Epsilonproteobacteria</taxon>
        <taxon>Campylobacterales</taxon>
        <taxon>Sulfurimonadaceae</taxon>
        <taxon>Sulfurimonas</taxon>
    </lineage>
</organism>
<keyword evidence="3" id="KW-1185">Reference proteome</keyword>
<sequence>MAATILPFSSEISFVAALESGMSVKNAMFFASSGNILAIILNYSLGYLLYEKTKTKLLSSKIGRVSYKYGHSYGYVALLFSWLPIIGDPLTLVAGVLRLNFIYFILISASLRVLRYYFLTLML</sequence>
<name>Q30UL5_SULDN</name>
<dbReference type="HOGENOM" id="CLU_125997_2_0_7"/>
<evidence type="ECO:0000256" key="1">
    <source>
        <dbReference type="SAM" id="Phobius"/>
    </source>
</evidence>
<reference evidence="2 3" key="1">
    <citation type="journal article" date="2008" name="Appl. Environ. Microbiol.">
        <title>Genome of the epsilonproteobacterial chemolithoautotroph Sulfurimonas denitrificans.</title>
        <authorList>
            <person name="Sievert S.M."/>
            <person name="Scott K.M."/>
            <person name="Klotz M.G."/>
            <person name="Chain P.S.G."/>
            <person name="Hauser L.J."/>
            <person name="Hemp J."/>
            <person name="Huegler M."/>
            <person name="Land M."/>
            <person name="Lapidus A."/>
            <person name="Larimer F.W."/>
            <person name="Lucas S."/>
            <person name="Malfatti S.A."/>
            <person name="Meyer F."/>
            <person name="Paulsen I.T."/>
            <person name="Ren Q."/>
            <person name="Simon J."/>
            <person name="Bailey K."/>
            <person name="Diaz E."/>
            <person name="Fitzpatrick K.A."/>
            <person name="Glover B."/>
            <person name="Gwatney N."/>
            <person name="Korajkic A."/>
            <person name="Long A."/>
            <person name="Mobberley J.M."/>
            <person name="Pantry S.N."/>
            <person name="Pazder G."/>
            <person name="Peterson S."/>
            <person name="Quintanilla J.D."/>
            <person name="Sprinkle R."/>
            <person name="Stephens J."/>
            <person name="Thomas P."/>
            <person name="Vaughn R."/>
            <person name="Weber M.J."/>
            <person name="Wooten L.L."/>
        </authorList>
    </citation>
    <scope>NUCLEOTIDE SEQUENCE [LARGE SCALE GENOMIC DNA]</scope>
    <source>
        <strain evidence="3">ATCC 33889 / DSM 1251</strain>
    </source>
</reference>
<dbReference type="STRING" id="326298.Suden_0035"/>
<feature type="transmembrane region" description="Helical" evidence="1">
    <location>
        <begin position="70"/>
        <end position="87"/>
    </location>
</feature>
<keyword evidence="1" id="KW-0472">Membrane</keyword>
<keyword evidence="1" id="KW-1133">Transmembrane helix</keyword>
<dbReference type="KEGG" id="tdn:Suden_0035"/>
<keyword evidence="1" id="KW-0812">Transmembrane</keyword>
<dbReference type="PANTHER" id="PTHR42709:SF4">
    <property type="entry name" value="INNER MEMBRANE PROTEIN YQAA"/>
    <property type="match status" value="1"/>
</dbReference>
<dbReference type="Proteomes" id="UP000002714">
    <property type="component" value="Chromosome"/>
</dbReference>
<evidence type="ECO:0000313" key="3">
    <source>
        <dbReference type="Proteomes" id="UP000002714"/>
    </source>
</evidence>
<evidence type="ECO:0000313" key="2">
    <source>
        <dbReference type="EMBL" id="ABB43316.1"/>
    </source>
</evidence>
<dbReference type="InterPro" id="IPR051311">
    <property type="entry name" value="DedA_domain"/>
</dbReference>
<protein>
    <submittedName>
        <fullName evidence="2">Cytoplasmic membrane protein</fullName>
    </submittedName>
</protein>
<dbReference type="eggNOG" id="COG1238">
    <property type="taxonomic scope" value="Bacteria"/>
</dbReference>
<feature type="transmembrane region" description="Helical" evidence="1">
    <location>
        <begin position="99"/>
        <end position="118"/>
    </location>
</feature>
<accession>Q30UL5</accession>
<dbReference type="RefSeq" id="WP_011371671.1">
    <property type="nucleotide sequence ID" value="NC_007575.1"/>
</dbReference>
<feature type="transmembrane region" description="Helical" evidence="1">
    <location>
        <begin position="27"/>
        <end position="50"/>
    </location>
</feature>
<gene>
    <name evidence="2" type="ordered locus">Suden_0035</name>
</gene>
<dbReference type="AlphaFoldDB" id="Q30UL5"/>
<proteinExistence type="predicted"/>